<dbReference type="Gene3D" id="3.40.50.10540">
    <property type="entry name" value="Crotonobetainyl-coa:carnitine coa-transferase, domain 1"/>
    <property type="match status" value="1"/>
</dbReference>
<evidence type="ECO:0000313" key="3">
    <source>
        <dbReference type="Proteomes" id="UP000176037"/>
    </source>
</evidence>
<dbReference type="STRING" id="1856405.BFC17_04395"/>
<evidence type="ECO:0000256" key="1">
    <source>
        <dbReference type="ARBA" id="ARBA00022679"/>
    </source>
</evidence>
<reference evidence="2 3" key="1">
    <citation type="submission" date="2016-09" db="EMBL/GenBank/DDBJ databases">
        <title>Alteromonas lipolytica, a new species isolated from sea water.</title>
        <authorList>
            <person name="Wu Y.-H."/>
            <person name="Cheng H."/>
            <person name="Xu X.-W."/>
        </authorList>
    </citation>
    <scope>NUCLEOTIDE SEQUENCE [LARGE SCALE GENOMIC DNA]</scope>
    <source>
        <strain evidence="2 3">JW12</strain>
    </source>
</reference>
<protein>
    <recommendedName>
        <fullName evidence="4">CoA transferase</fullName>
    </recommendedName>
</protein>
<dbReference type="GO" id="GO:0016740">
    <property type="term" value="F:transferase activity"/>
    <property type="evidence" value="ECO:0007669"/>
    <property type="project" value="UniProtKB-KW"/>
</dbReference>
<accession>A0A1E8FDF3</accession>
<dbReference type="AlphaFoldDB" id="A0A1E8FDF3"/>
<dbReference type="InterPro" id="IPR023606">
    <property type="entry name" value="CoA-Trfase_III_dom_1_sf"/>
</dbReference>
<gene>
    <name evidence="2" type="ORF">BFC17_04395</name>
</gene>
<proteinExistence type="predicted"/>
<dbReference type="Pfam" id="PF02515">
    <property type="entry name" value="CoA_transf_3"/>
    <property type="match status" value="1"/>
</dbReference>
<dbReference type="OrthoDB" id="9058532at2"/>
<comment type="caution">
    <text evidence="2">The sequence shown here is derived from an EMBL/GenBank/DDBJ whole genome shotgun (WGS) entry which is preliminary data.</text>
</comment>
<name>A0A1E8FDF3_9ALTE</name>
<dbReference type="InterPro" id="IPR050509">
    <property type="entry name" value="CoA-transferase_III"/>
</dbReference>
<dbReference type="InterPro" id="IPR044855">
    <property type="entry name" value="CoA-Trfase_III_dom3_sf"/>
</dbReference>
<keyword evidence="1" id="KW-0808">Transferase</keyword>
<dbReference type="Proteomes" id="UP000176037">
    <property type="component" value="Unassembled WGS sequence"/>
</dbReference>
<evidence type="ECO:0008006" key="4">
    <source>
        <dbReference type="Google" id="ProtNLM"/>
    </source>
</evidence>
<evidence type="ECO:0000313" key="2">
    <source>
        <dbReference type="EMBL" id="OFI33503.1"/>
    </source>
</evidence>
<dbReference type="Gene3D" id="3.30.1540.10">
    <property type="entry name" value="formyl-coa transferase, domain 3"/>
    <property type="match status" value="1"/>
</dbReference>
<dbReference type="RefSeq" id="WP_070177879.1">
    <property type="nucleotide sequence ID" value="NZ_BMJR01000002.1"/>
</dbReference>
<dbReference type="SUPFAM" id="SSF89796">
    <property type="entry name" value="CoA-transferase family III (CaiB/BaiF)"/>
    <property type="match status" value="1"/>
</dbReference>
<dbReference type="EMBL" id="MJIC01000015">
    <property type="protein sequence ID" value="OFI33503.1"/>
    <property type="molecule type" value="Genomic_DNA"/>
</dbReference>
<dbReference type="InterPro" id="IPR003673">
    <property type="entry name" value="CoA-Trfase_fam_III"/>
</dbReference>
<keyword evidence="3" id="KW-1185">Reference proteome</keyword>
<dbReference type="PANTHER" id="PTHR48228:SF6">
    <property type="entry name" value="L-CARNITINE COA-TRANSFERASE"/>
    <property type="match status" value="1"/>
</dbReference>
<sequence length="343" mass="36713">MSENTAKGSVASQMLSHLRVVDITTPLAYDCGRFFASMGAEVIRVDTSAVQDDAQWSFGNIGKSSIVIDYPGAGRDTFLALIAKCDVLIESFLPGTLAQAGLDYESLAKINPRLIQVSITPFGQNGPYANFKGRELVVAALAGTISQMGEADGEPVREPGNANFFHACGAGIAGALLAERMRNKTGKGQLVDISAQEMGAGRGTVAVIKHQFGDEVPHRNGQSINMGGGYNRLLWPLADGEAFYMEARPGTPGADDMDKWIKEVTGKAVTPSHDMATVEQFLASMTAEQAVEEARKRRIRVMSVSSPEAVAADVQLKARGFYTEQQGEQVPGYFIKVTTGESQ</sequence>
<organism evidence="2 3">
    <name type="scientific">Alteromonas lipolytica</name>
    <dbReference type="NCBI Taxonomy" id="1856405"/>
    <lineage>
        <taxon>Bacteria</taxon>
        <taxon>Pseudomonadati</taxon>
        <taxon>Pseudomonadota</taxon>
        <taxon>Gammaproteobacteria</taxon>
        <taxon>Alteromonadales</taxon>
        <taxon>Alteromonadaceae</taxon>
        <taxon>Alteromonas/Salinimonas group</taxon>
        <taxon>Alteromonas</taxon>
    </lineage>
</organism>
<dbReference type="PANTHER" id="PTHR48228">
    <property type="entry name" value="SUCCINYL-COA--D-CITRAMALATE COA-TRANSFERASE"/>
    <property type="match status" value="1"/>
</dbReference>